<accession>A0A9D1GVP6</accession>
<name>A0A9D1GVP6_9ACTN</name>
<organism evidence="2 3">
    <name type="scientific">Candidatus Avipropionibacterium avicola</name>
    <dbReference type="NCBI Taxonomy" id="2840701"/>
    <lineage>
        <taxon>Bacteria</taxon>
        <taxon>Bacillati</taxon>
        <taxon>Actinomycetota</taxon>
        <taxon>Actinomycetes</taxon>
        <taxon>Propionibacteriales</taxon>
        <taxon>Propionibacteriaceae</taxon>
        <taxon>Propionibacteriaceae incertae sedis</taxon>
        <taxon>Candidatus Avipropionibacterium</taxon>
    </lineage>
</organism>
<keyword evidence="1" id="KW-0812">Transmembrane</keyword>
<dbReference type="EMBL" id="DVLP01000060">
    <property type="protein sequence ID" value="HIT74361.1"/>
    <property type="molecule type" value="Genomic_DNA"/>
</dbReference>
<feature type="transmembrane region" description="Helical" evidence="1">
    <location>
        <begin position="112"/>
        <end position="132"/>
    </location>
</feature>
<keyword evidence="1" id="KW-0472">Membrane</keyword>
<feature type="transmembrane region" description="Helical" evidence="1">
    <location>
        <begin position="84"/>
        <end position="105"/>
    </location>
</feature>
<keyword evidence="1" id="KW-1133">Transmembrane helix</keyword>
<gene>
    <name evidence="2" type="ORF">IAA98_02095</name>
</gene>
<comment type="caution">
    <text evidence="2">The sequence shown here is derived from an EMBL/GenBank/DDBJ whole genome shotgun (WGS) entry which is preliminary data.</text>
</comment>
<dbReference type="InterPro" id="IPR046595">
    <property type="entry name" value="DUF6653"/>
</dbReference>
<evidence type="ECO:0000313" key="3">
    <source>
        <dbReference type="Proteomes" id="UP000886842"/>
    </source>
</evidence>
<reference evidence="2" key="2">
    <citation type="journal article" date="2021" name="PeerJ">
        <title>Extensive microbial diversity within the chicken gut microbiome revealed by metagenomics and culture.</title>
        <authorList>
            <person name="Gilroy R."/>
            <person name="Ravi A."/>
            <person name="Getino M."/>
            <person name="Pursley I."/>
            <person name="Horton D.L."/>
            <person name="Alikhan N.F."/>
            <person name="Baker D."/>
            <person name="Gharbi K."/>
            <person name="Hall N."/>
            <person name="Watson M."/>
            <person name="Adriaenssens E.M."/>
            <person name="Foster-Nyarko E."/>
            <person name="Jarju S."/>
            <person name="Secka A."/>
            <person name="Antonio M."/>
            <person name="Oren A."/>
            <person name="Chaudhuri R.R."/>
            <person name="La Ragione R."/>
            <person name="Hildebrand F."/>
            <person name="Pallen M.J."/>
        </authorList>
    </citation>
    <scope>NUCLEOTIDE SEQUENCE</scope>
    <source>
        <strain evidence="2">ChiGjej1B1-24693</strain>
    </source>
</reference>
<reference evidence="2" key="1">
    <citation type="submission" date="2020-10" db="EMBL/GenBank/DDBJ databases">
        <authorList>
            <person name="Gilroy R."/>
        </authorList>
    </citation>
    <scope>NUCLEOTIDE SEQUENCE</scope>
    <source>
        <strain evidence="2">ChiGjej1B1-24693</strain>
    </source>
</reference>
<dbReference type="Proteomes" id="UP000886842">
    <property type="component" value="Unassembled WGS sequence"/>
</dbReference>
<sequence length="142" mass="15370">MTLAGIRRYVFARHSHPVSAWSRLLTTPLLMVPFWTRAWGPSLAVAAWFAVNPVMTPEPQQRTALSTRAMLGEELWSQDPGQDVPLIGLNVAGSVVLGAAAVAAWRRRGAWTAVACLASMAVTVTSWTRYAAIHDRSVGTDG</sequence>
<proteinExistence type="predicted"/>
<dbReference type="Pfam" id="PF20358">
    <property type="entry name" value="DUF6653"/>
    <property type="match status" value="1"/>
</dbReference>
<evidence type="ECO:0000256" key="1">
    <source>
        <dbReference type="SAM" id="Phobius"/>
    </source>
</evidence>
<protein>
    <submittedName>
        <fullName evidence="2">Uncharacterized protein</fullName>
    </submittedName>
</protein>
<dbReference type="AlphaFoldDB" id="A0A9D1GVP6"/>
<evidence type="ECO:0000313" key="2">
    <source>
        <dbReference type="EMBL" id="HIT74361.1"/>
    </source>
</evidence>